<feature type="compositionally biased region" description="Basic and acidic residues" evidence="1">
    <location>
        <begin position="212"/>
        <end position="229"/>
    </location>
</feature>
<evidence type="ECO:0000313" key="3">
    <source>
        <dbReference type="EMBL" id="KAK4215446.1"/>
    </source>
</evidence>
<feature type="domain" description="HNH nuclease" evidence="2">
    <location>
        <begin position="57"/>
        <end position="102"/>
    </location>
</feature>
<proteinExistence type="predicted"/>
<feature type="compositionally biased region" description="Basic residues" evidence="1">
    <location>
        <begin position="199"/>
        <end position="211"/>
    </location>
</feature>
<evidence type="ECO:0000313" key="4">
    <source>
        <dbReference type="Proteomes" id="UP001301769"/>
    </source>
</evidence>
<dbReference type="InterPro" id="IPR003615">
    <property type="entry name" value="HNH_nuc"/>
</dbReference>
<reference evidence="3" key="1">
    <citation type="journal article" date="2023" name="Mol. Phylogenet. Evol.">
        <title>Genome-scale phylogeny and comparative genomics of the fungal order Sordariales.</title>
        <authorList>
            <person name="Hensen N."/>
            <person name="Bonometti L."/>
            <person name="Westerberg I."/>
            <person name="Brannstrom I.O."/>
            <person name="Guillou S."/>
            <person name="Cros-Aarteil S."/>
            <person name="Calhoun S."/>
            <person name="Haridas S."/>
            <person name="Kuo A."/>
            <person name="Mondo S."/>
            <person name="Pangilinan J."/>
            <person name="Riley R."/>
            <person name="LaButti K."/>
            <person name="Andreopoulos B."/>
            <person name="Lipzen A."/>
            <person name="Chen C."/>
            <person name="Yan M."/>
            <person name="Daum C."/>
            <person name="Ng V."/>
            <person name="Clum A."/>
            <person name="Steindorff A."/>
            <person name="Ohm R.A."/>
            <person name="Martin F."/>
            <person name="Silar P."/>
            <person name="Natvig D.O."/>
            <person name="Lalanne C."/>
            <person name="Gautier V."/>
            <person name="Ament-Velasquez S.L."/>
            <person name="Kruys A."/>
            <person name="Hutchinson M.I."/>
            <person name="Powell A.J."/>
            <person name="Barry K."/>
            <person name="Miller A.N."/>
            <person name="Grigoriev I.V."/>
            <person name="Debuchy R."/>
            <person name="Gladieux P."/>
            <person name="Hiltunen Thoren M."/>
            <person name="Johannesson H."/>
        </authorList>
    </citation>
    <scope>NUCLEOTIDE SEQUENCE</scope>
    <source>
        <strain evidence="3">PSN293</strain>
    </source>
</reference>
<keyword evidence="4" id="KW-1185">Reference proteome</keyword>
<reference evidence="3" key="2">
    <citation type="submission" date="2023-05" db="EMBL/GenBank/DDBJ databases">
        <authorList>
            <consortium name="Lawrence Berkeley National Laboratory"/>
            <person name="Steindorff A."/>
            <person name="Hensen N."/>
            <person name="Bonometti L."/>
            <person name="Westerberg I."/>
            <person name="Brannstrom I.O."/>
            <person name="Guillou S."/>
            <person name="Cros-Aarteil S."/>
            <person name="Calhoun S."/>
            <person name="Haridas S."/>
            <person name="Kuo A."/>
            <person name="Mondo S."/>
            <person name="Pangilinan J."/>
            <person name="Riley R."/>
            <person name="Labutti K."/>
            <person name="Andreopoulos B."/>
            <person name="Lipzen A."/>
            <person name="Chen C."/>
            <person name="Yanf M."/>
            <person name="Daum C."/>
            <person name="Ng V."/>
            <person name="Clum A."/>
            <person name="Ohm R."/>
            <person name="Martin F."/>
            <person name="Silar P."/>
            <person name="Natvig D."/>
            <person name="Lalanne C."/>
            <person name="Gautier V."/>
            <person name="Ament-Velasquez S.L."/>
            <person name="Kruys A."/>
            <person name="Hutchinson M.I."/>
            <person name="Powell A.J."/>
            <person name="Barry K."/>
            <person name="Miller A.N."/>
            <person name="Grigoriev I.V."/>
            <person name="Debuchy R."/>
            <person name="Gladieux P."/>
            <person name="Thoren M.H."/>
            <person name="Johannesson H."/>
        </authorList>
    </citation>
    <scope>NUCLEOTIDE SEQUENCE</scope>
    <source>
        <strain evidence="3">PSN293</strain>
    </source>
</reference>
<dbReference type="AlphaFoldDB" id="A0AAN6YCE9"/>
<dbReference type="Pfam" id="PF13391">
    <property type="entry name" value="HNH_2"/>
    <property type="match status" value="1"/>
</dbReference>
<evidence type="ECO:0000256" key="1">
    <source>
        <dbReference type="SAM" id="MobiDB-lite"/>
    </source>
</evidence>
<accession>A0AAN6YCE9</accession>
<protein>
    <recommendedName>
        <fullName evidence="2">HNH nuclease domain-containing protein</fullName>
    </recommendedName>
</protein>
<organism evidence="3 4">
    <name type="scientific">Rhypophila decipiens</name>
    <dbReference type="NCBI Taxonomy" id="261697"/>
    <lineage>
        <taxon>Eukaryota</taxon>
        <taxon>Fungi</taxon>
        <taxon>Dikarya</taxon>
        <taxon>Ascomycota</taxon>
        <taxon>Pezizomycotina</taxon>
        <taxon>Sordariomycetes</taxon>
        <taxon>Sordariomycetidae</taxon>
        <taxon>Sordariales</taxon>
        <taxon>Naviculisporaceae</taxon>
        <taxon>Rhypophila</taxon>
    </lineage>
</organism>
<dbReference type="EMBL" id="MU858079">
    <property type="protein sequence ID" value="KAK4215446.1"/>
    <property type="molecule type" value="Genomic_DNA"/>
</dbReference>
<evidence type="ECO:0000259" key="2">
    <source>
        <dbReference type="Pfam" id="PF13391"/>
    </source>
</evidence>
<name>A0AAN6YCE9_9PEZI</name>
<dbReference type="Proteomes" id="UP001301769">
    <property type="component" value="Unassembled WGS sequence"/>
</dbReference>
<feature type="region of interest" description="Disordered" evidence="1">
    <location>
        <begin position="194"/>
        <end position="327"/>
    </location>
</feature>
<gene>
    <name evidence="3" type="ORF">QBC37DRAFT_371897</name>
</gene>
<feature type="compositionally biased region" description="Low complexity" evidence="1">
    <location>
        <begin position="233"/>
        <end position="244"/>
    </location>
</feature>
<sequence length="327" mass="36941">MEEDGILTASSYYFFVEAVTYDYPIVLDFHDWRFPSGGPPEAWNTAALNPKLAVTGCAISQRTSAIEQAHLCHRRESMVHCNMIPLRADLHRTFDKKQWVIVPKHGFFVSHILVAEFGGLYPDYHDCVPFLHVAGKPENFQHFLFAAFAYRIINHRKLALGSGVPVKVVQYIEDKGEWETNTLDCQQLNARYGGGGLVHTRKRPRQALKKRRAEDVMEPCNDKRQKQDDIPDASDTSSITSTSDNSEPEMPDYLRDLPGTPDNSEPEMPDYLRDLPGTPDNSEPEMPDELRDRPGTPDNSEPEIPDPWDTHDAGISDSDVSESNKDS</sequence>
<comment type="caution">
    <text evidence="3">The sequence shown here is derived from an EMBL/GenBank/DDBJ whole genome shotgun (WGS) entry which is preliminary data.</text>
</comment>